<gene>
    <name evidence="1" type="ORF">SAMN05444339_10894</name>
</gene>
<dbReference type="GO" id="GO:0015562">
    <property type="term" value="F:efflux transmembrane transporter activity"/>
    <property type="evidence" value="ECO:0007669"/>
    <property type="project" value="TreeGrafter"/>
</dbReference>
<dbReference type="SUPFAM" id="SSF111369">
    <property type="entry name" value="HlyD-like secretion proteins"/>
    <property type="match status" value="1"/>
</dbReference>
<dbReference type="AlphaFoldDB" id="A0A1M5CTW1"/>
<dbReference type="PANTHER" id="PTHR30469:SF15">
    <property type="entry name" value="HLYD FAMILY OF SECRETION PROTEINS"/>
    <property type="match status" value="1"/>
</dbReference>
<dbReference type="Gene3D" id="2.40.420.20">
    <property type="match status" value="1"/>
</dbReference>
<dbReference type="Gene3D" id="1.10.287.470">
    <property type="entry name" value="Helix hairpin bin"/>
    <property type="match status" value="1"/>
</dbReference>
<reference evidence="2" key="1">
    <citation type="submission" date="2016-11" db="EMBL/GenBank/DDBJ databases">
        <authorList>
            <person name="Varghese N."/>
            <person name="Submissions S."/>
        </authorList>
    </citation>
    <scope>NUCLEOTIDE SEQUENCE [LARGE SCALE GENOMIC DNA]</scope>
    <source>
        <strain evidence="2">DSM 29326</strain>
    </source>
</reference>
<dbReference type="EMBL" id="FQUE01000008">
    <property type="protein sequence ID" value="SHF58161.1"/>
    <property type="molecule type" value="Genomic_DNA"/>
</dbReference>
<organism evidence="1 2">
    <name type="scientific">Loktanella atrilutea</name>
    <dbReference type="NCBI Taxonomy" id="366533"/>
    <lineage>
        <taxon>Bacteria</taxon>
        <taxon>Pseudomonadati</taxon>
        <taxon>Pseudomonadota</taxon>
        <taxon>Alphaproteobacteria</taxon>
        <taxon>Rhodobacterales</taxon>
        <taxon>Roseobacteraceae</taxon>
        <taxon>Loktanella</taxon>
    </lineage>
</organism>
<dbReference type="GO" id="GO:1990281">
    <property type="term" value="C:efflux pump complex"/>
    <property type="evidence" value="ECO:0007669"/>
    <property type="project" value="TreeGrafter"/>
</dbReference>
<dbReference type="RefSeq" id="WP_072858142.1">
    <property type="nucleotide sequence ID" value="NZ_FQUE01000008.1"/>
</dbReference>
<name>A0A1M5CTW1_LOKAT</name>
<dbReference type="OrthoDB" id="7626141at2"/>
<dbReference type="STRING" id="366533.SAMN05444339_10894"/>
<accession>A0A1M5CTW1</accession>
<sequence>MRFLRRSLIGLFLLVVTLALGLWAIETVRGAVVARMNEEPRSFPRRERVFAVNVTTVTPETIAPELVTYGEVRSATTLDLRVPVGGTVLWTDPALTEGGTVTAGQPLLRLDTATAQAARDRIAADVQDAEGEVRDAERGVELSADELAQAEGQVELRQGALTRATDLAARGVGTQSVVEEAQLALSNAQSAVLTRRQDQAQAKARLDQARTALARVRIDLAEADRTLADTTVTAVFDGVLTNVLTAQGARLNANEAIATLIDPARLEVAFRVSTAQYARLLQGAAAITGLPVTVNIDVEGLDLTARGRVTRVAGAVGEGQTGRQLFAALDDAPGLRPGDFVTVRVQESSLDDVARLPATAVAADDTVLVVATGDRLESRPVTVMRRQGDDVLIAAADLAGQSVVSARTPLLGAGIGVRPIGPPDATSTDTPDTAENVALDDARRARLKAFVTDSGMPDDAKARILAQLDADQVPAATVARIESRMGG</sequence>
<evidence type="ECO:0000313" key="2">
    <source>
        <dbReference type="Proteomes" id="UP000183987"/>
    </source>
</evidence>
<dbReference type="PANTHER" id="PTHR30469">
    <property type="entry name" value="MULTIDRUG RESISTANCE PROTEIN MDTA"/>
    <property type="match status" value="1"/>
</dbReference>
<dbReference type="Proteomes" id="UP000183987">
    <property type="component" value="Unassembled WGS sequence"/>
</dbReference>
<proteinExistence type="predicted"/>
<protein>
    <submittedName>
        <fullName evidence="1">RND family efflux transporter, MFP subunit</fullName>
    </submittedName>
</protein>
<evidence type="ECO:0000313" key="1">
    <source>
        <dbReference type="EMBL" id="SHF58161.1"/>
    </source>
</evidence>
<dbReference type="Gene3D" id="2.40.30.170">
    <property type="match status" value="1"/>
</dbReference>
<keyword evidence="2" id="KW-1185">Reference proteome</keyword>
<dbReference type="Gene3D" id="2.40.50.100">
    <property type="match status" value="1"/>
</dbReference>